<dbReference type="PROSITE" id="PS00036">
    <property type="entry name" value="BZIP_BASIC"/>
    <property type="match status" value="1"/>
</dbReference>
<comment type="similarity">
    <text evidence="2">Belongs to the bZIP family.</text>
</comment>
<comment type="subcellular location">
    <subcellularLocation>
        <location evidence="1">Nucleus</location>
    </subcellularLocation>
</comment>
<dbReference type="FunFam" id="1.20.5.170:FF:000019">
    <property type="entry name" value="BZIP family transcription factor"/>
    <property type="match status" value="1"/>
</dbReference>
<evidence type="ECO:0000256" key="7">
    <source>
        <dbReference type="ARBA" id="ARBA00023242"/>
    </source>
</evidence>
<evidence type="ECO:0000313" key="11">
    <source>
        <dbReference type="EMBL" id="CAF2353661.1"/>
    </source>
</evidence>
<dbReference type="Gene3D" id="1.20.5.170">
    <property type="match status" value="1"/>
</dbReference>
<dbReference type="InterPro" id="IPR025422">
    <property type="entry name" value="TGA_domain"/>
</dbReference>
<evidence type="ECO:0000256" key="3">
    <source>
        <dbReference type="ARBA" id="ARBA00023015"/>
    </source>
</evidence>
<keyword evidence="5" id="KW-0010">Activator</keyword>
<dbReference type="SUPFAM" id="SSF57959">
    <property type="entry name" value="Leucine zipper domain"/>
    <property type="match status" value="1"/>
</dbReference>
<keyword evidence="3" id="KW-0805">Transcription regulation</keyword>
<keyword evidence="4" id="KW-0238">DNA-binding</keyword>
<dbReference type="InterPro" id="IPR046347">
    <property type="entry name" value="bZIP_sf"/>
</dbReference>
<evidence type="ECO:0000256" key="4">
    <source>
        <dbReference type="ARBA" id="ARBA00023125"/>
    </source>
</evidence>
<dbReference type="EMBL" id="HG994364">
    <property type="protein sequence ID" value="CAF2353661.1"/>
    <property type="molecule type" value="Genomic_DNA"/>
</dbReference>
<dbReference type="GO" id="GO:0005634">
    <property type="term" value="C:nucleus"/>
    <property type="evidence" value="ECO:0007669"/>
    <property type="project" value="UniProtKB-SubCell"/>
</dbReference>
<accession>A0A817BF04</accession>
<dbReference type="AlphaFoldDB" id="A0A817BF04"/>
<dbReference type="PANTHER" id="PTHR45693:SF51">
    <property type="entry name" value="GENOME ASSEMBLY, CHROMOSOME: A10"/>
    <property type="match status" value="1"/>
</dbReference>
<evidence type="ECO:0000256" key="6">
    <source>
        <dbReference type="ARBA" id="ARBA00023163"/>
    </source>
</evidence>
<feature type="domain" description="BZIP" evidence="9">
    <location>
        <begin position="103"/>
        <end position="145"/>
    </location>
</feature>
<feature type="region of interest" description="Disordered" evidence="8">
    <location>
        <begin position="88"/>
        <end position="118"/>
    </location>
</feature>
<proteinExistence type="inferred from homology"/>
<dbReference type="PROSITE" id="PS50217">
    <property type="entry name" value="BZIP"/>
    <property type="match status" value="1"/>
</dbReference>
<dbReference type="GO" id="GO:0003700">
    <property type="term" value="F:DNA-binding transcription factor activity"/>
    <property type="evidence" value="ECO:0007669"/>
    <property type="project" value="InterPro"/>
</dbReference>
<dbReference type="GO" id="GO:0006351">
    <property type="term" value="P:DNA-templated transcription"/>
    <property type="evidence" value="ECO:0007669"/>
    <property type="project" value="InterPro"/>
</dbReference>
<dbReference type="SMART" id="SM00338">
    <property type="entry name" value="BRLZ"/>
    <property type="match status" value="1"/>
</dbReference>
<dbReference type="Pfam" id="PF00170">
    <property type="entry name" value="bZIP_1"/>
    <property type="match status" value="1"/>
</dbReference>
<dbReference type="GO" id="GO:0000976">
    <property type="term" value="F:transcription cis-regulatory region binding"/>
    <property type="evidence" value="ECO:0007669"/>
    <property type="project" value="UniProtKB-ARBA"/>
</dbReference>
<reference evidence="11" key="1">
    <citation type="submission" date="2021-01" db="EMBL/GenBank/DDBJ databases">
        <authorList>
            <consortium name="Genoscope - CEA"/>
            <person name="William W."/>
        </authorList>
    </citation>
    <scope>NUCLEOTIDE SEQUENCE</scope>
</reference>
<feature type="compositionally biased region" description="Basic and acidic residues" evidence="8">
    <location>
        <begin position="89"/>
        <end position="107"/>
    </location>
</feature>
<dbReference type="PROSITE" id="PS51806">
    <property type="entry name" value="DOG1"/>
    <property type="match status" value="1"/>
</dbReference>
<keyword evidence="6" id="KW-0804">Transcription</keyword>
<evidence type="ECO:0000256" key="8">
    <source>
        <dbReference type="SAM" id="MobiDB-lite"/>
    </source>
</evidence>
<gene>
    <name evidence="11" type="ORF">DARMORV10_A10P27460.1</name>
</gene>
<dbReference type="InterPro" id="IPR004827">
    <property type="entry name" value="bZIP"/>
</dbReference>
<evidence type="ECO:0000259" key="10">
    <source>
        <dbReference type="PROSITE" id="PS51806"/>
    </source>
</evidence>
<keyword evidence="7" id="KW-0539">Nucleus</keyword>
<evidence type="ECO:0000256" key="2">
    <source>
        <dbReference type="ARBA" id="ARBA00007163"/>
    </source>
</evidence>
<evidence type="ECO:0000256" key="5">
    <source>
        <dbReference type="ARBA" id="ARBA00023159"/>
    </source>
</evidence>
<organism evidence="11">
    <name type="scientific">Brassica napus</name>
    <name type="common">Rape</name>
    <dbReference type="NCBI Taxonomy" id="3708"/>
    <lineage>
        <taxon>Eukaryota</taxon>
        <taxon>Viridiplantae</taxon>
        <taxon>Streptophyta</taxon>
        <taxon>Embryophyta</taxon>
        <taxon>Tracheophyta</taxon>
        <taxon>Spermatophyta</taxon>
        <taxon>Magnoliopsida</taxon>
        <taxon>eudicotyledons</taxon>
        <taxon>Gunneridae</taxon>
        <taxon>Pentapetalae</taxon>
        <taxon>rosids</taxon>
        <taxon>malvids</taxon>
        <taxon>Brassicales</taxon>
        <taxon>Brassicaceae</taxon>
        <taxon>Brassiceae</taxon>
        <taxon>Brassica</taxon>
    </lineage>
</organism>
<dbReference type="Pfam" id="PF14144">
    <property type="entry name" value="DOG1"/>
    <property type="match status" value="1"/>
</dbReference>
<name>A0A817BF04_BRANA</name>
<evidence type="ECO:0000256" key="1">
    <source>
        <dbReference type="ARBA" id="ARBA00004123"/>
    </source>
</evidence>
<evidence type="ECO:0000259" key="9">
    <source>
        <dbReference type="PROSITE" id="PS50217"/>
    </source>
</evidence>
<feature type="domain" description="DOG1" evidence="10">
    <location>
        <begin position="174"/>
        <end position="384"/>
    </location>
</feature>
<dbReference type="PANTHER" id="PTHR45693">
    <property type="entry name" value="TRANSCRIPTION FACTOR TGA9"/>
    <property type="match status" value="1"/>
</dbReference>
<dbReference type="Proteomes" id="UP001295469">
    <property type="component" value="Chromosome A10"/>
</dbReference>
<protein>
    <submittedName>
        <fullName evidence="11">(rape) hypothetical protein</fullName>
    </submittedName>
</protein>
<sequence>MNTTTSTHFVPPTRFEIYDPLNQIGTMWEESFKNNGGGFYTPNSIIIPTNQKPYSLVTLFIFVLSSLVYFNSETNGCLCFQSEDGTEGTPHKFDQEASTSRHPDKTQRRLAQNREAAKKSRLRKKAYVQQLETSRLKLIHLEQELDRARQQGFYASNRVDTNALSFSDNMCSGIVAFEMEYGHWVEEQNRQISELRTVLNGQVSDIELRLLVDNAMKHYFQLFRMKSAAAKLDVFYIMSGMWKTSAERFFLWIGGFRPSELLKVLLPHFDPMMDQQVLDVCNLRQSCQQAEDAVSQGMEKLQHTLAESVAAGELGEGSYVPQITSAMERLEALVSFVNQADHLRHETLQQMHRILTTRQAARGLLALGEYFQRLRALSSSWETRQREPT</sequence>